<dbReference type="GO" id="GO:0004497">
    <property type="term" value="F:monooxygenase activity"/>
    <property type="evidence" value="ECO:0007669"/>
    <property type="project" value="UniProtKB-KW"/>
</dbReference>
<evidence type="ECO:0000256" key="14">
    <source>
        <dbReference type="PIRSR" id="PIRSR602401-1"/>
    </source>
</evidence>
<evidence type="ECO:0000313" key="18">
    <source>
        <dbReference type="Proteomes" id="UP000078542"/>
    </source>
</evidence>
<feature type="binding site" description="axial binding residue" evidence="14">
    <location>
        <position position="447"/>
    </location>
    <ligand>
        <name>heme</name>
        <dbReference type="ChEBI" id="CHEBI:30413"/>
    </ligand>
    <ligandPart>
        <name>Fe</name>
        <dbReference type="ChEBI" id="CHEBI:18248"/>
    </ligandPart>
</feature>
<sequence>MTVTLLLSILVVLVILYLYLTRNYKYWQKRGIPCPDGALPGVGHLWEVATQKVIMAEYCSKIYHAYRDRSMVGIYSFMTPALMVRDPELVKTVLQTSFTNFHENGLKIDPKLDPLLANNPFFSYGEKWMTGRKRLTYAFSSMRLKLLLETVKQVCKTFEGYLDKKIDKARKVELELKDLFARFTSQVVSSAGFGVDGLSFDEEKEKESFYAMGKSFLDAGVLNNIIFTITFFIPVLGKIFKTRFLPKKADHFFRAIIANVIEQRRKETTPRNDFLQLMVDLERTEGDKFDLEVLTSHAVSFFIDGYETSSSALSFIGFNLASYPKVQEKLRKEVISVLNKYDGVITYEALKDMTYMDQVINESMRVIPTLGFLNKVCTEETDLKGFDGLVCHVERGTHILIPISGLQEDPQYWEDPKKFDPDRFGPDRKHSIEKFTFLPFGEGPRICVGMRMAQLQIKACLATFLTKYSIELSPKTQLPLKFVASTFLALAEGGLWTIIRPI</sequence>
<keyword evidence="16" id="KW-1133">Transmembrane helix</keyword>
<evidence type="ECO:0000256" key="10">
    <source>
        <dbReference type="ARBA" id="ARBA00023002"/>
    </source>
</evidence>
<evidence type="ECO:0000256" key="15">
    <source>
        <dbReference type="RuleBase" id="RU000461"/>
    </source>
</evidence>
<evidence type="ECO:0000256" key="8">
    <source>
        <dbReference type="ARBA" id="ARBA00022824"/>
    </source>
</evidence>
<dbReference type="OrthoDB" id="2789670at2759"/>
<reference evidence="17 18" key="1">
    <citation type="submission" date="2016-03" db="EMBL/GenBank/DDBJ databases">
        <title>Cyphomyrmex costatus WGS genome.</title>
        <authorList>
            <person name="Nygaard S."/>
            <person name="Hu H."/>
            <person name="Boomsma J."/>
            <person name="Zhang G."/>
        </authorList>
    </citation>
    <scope>NUCLEOTIDE SEQUENCE [LARGE SCALE GENOMIC DNA]</scope>
    <source>
        <strain evidence="17">MS0001</strain>
        <tissue evidence="17">Whole body</tissue>
    </source>
</reference>
<evidence type="ECO:0000256" key="5">
    <source>
        <dbReference type="ARBA" id="ARBA00010617"/>
    </source>
</evidence>
<dbReference type="AlphaFoldDB" id="A0A151I925"/>
<dbReference type="GO" id="GO:0005789">
    <property type="term" value="C:endoplasmic reticulum membrane"/>
    <property type="evidence" value="ECO:0007669"/>
    <property type="project" value="UniProtKB-SubCell"/>
</dbReference>
<dbReference type="GO" id="GO:0005506">
    <property type="term" value="F:iron ion binding"/>
    <property type="evidence" value="ECO:0007669"/>
    <property type="project" value="InterPro"/>
</dbReference>
<feature type="transmembrane region" description="Helical" evidence="16">
    <location>
        <begin position="6"/>
        <end position="21"/>
    </location>
</feature>
<evidence type="ECO:0000256" key="4">
    <source>
        <dbReference type="ARBA" id="ARBA00004406"/>
    </source>
</evidence>
<dbReference type="PRINTS" id="PR00385">
    <property type="entry name" value="P450"/>
</dbReference>
<comment type="subcellular location">
    <subcellularLocation>
        <location evidence="4">Endoplasmic reticulum membrane</location>
        <topology evidence="4">Peripheral membrane protein</topology>
    </subcellularLocation>
    <subcellularLocation>
        <location evidence="3">Microsome membrane</location>
        <topology evidence="3">Peripheral membrane protein</topology>
    </subcellularLocation>
</comment>
<accession>A0A151I925</accession>
<keyword evidence="12 15" id="KW-0503">Monooxygenase</keyword>
<dbReference type="KEGG" id="ccoa:108780733"/>
<dbReference type="Proteomes" id="UP000078542">
    <property type="component" value="Unassembled WGS sequence"/>
</dbReference>
<evidence type="ECO:0000313" key="17">
    <source>
        <dbReference type="EMBL" id="KYM95130.1"/>
    </source>
</evidence>
<comment type="function">
    <text evidence="2">May be involved in the metabolism of insect hormones and in the breakdown of synthetic insecticides.</text>
</comment>
<dbReference type="STRING" id="456900.A0A151I925"/>
<dbReference type="FunFam" id="1.10.630.10:FF:000042">
    <property type="entry name" value="Cytochrome P450"/>
    <property type="match status" value="1"/>
</dbReference>
<dbReference type="Pfam" id="PF00067">
    <property type="entry name" value="p450"/>
    <property type="match status" value="1"/>
</dbReference>
<evidence type="ECO:0000256" key="11">
    <source>
        <dbReference type="ARBA" id="ARBA00023004"/>
    </source>
</evidence>
<keyword evidence="9" id="KW-0492">Microsome</keyword>
<dbReference type="PANTHER" id="PTHR24292:SF84">
    <property type="entry name" value="CYTOCHROME P450 28A5-RELATED"/>
    <property type="match status" value="1"/>
</dbReference>
<evidence type="ECO:0000256" key="7">
    <source>
        <dbReference type="ARBA" id="ARBA00022723"/>
    </source>
</evidence>
<dbReference type="InterPro" id="IPR050476">
    <property type="entry name" value="Insect_CytP450_Detox"/>
</dbReference>
<dbReference type="InterPro" id="IPR036396">
    <property type="entry name" value="Cyt_P450_sf"/>
</dbReference>
<feature type="transmembrane region" description="Helical" evidence="16">
    <location>
        <begin position="216"/>
        <end position="237"/>
    </location>
</feature>
<dbReference type="InterPro" id="IPR001128">
    <property type="entry name" value="Cyt_P450"/>
</dbReference>
<dbReference type="GO" id="GO:0016705">
    <property type="term" value="F:oxidoreductase activity, acting on paired donors, with incorporation or reduction of molecular oxygen"/>
    <property type="evidence" value="ECO:0007669"/>
    <property type="project" value="InterPro"/>
</dbReference>
<comment type="similarity">
    <text evidence="5 15">Belongs to the cytochrome P450 family.</text>
</comment>
<dbReference type="PROSITE" id="PS00086">
    <property type="entry name" value="CYTOCHROME_P450"/>
    <property type="match status" value="1"/>
</dbReference>
<dbReference type="InterPro" id="IPR002401">
    <property type="entry name" value="Cyt_P450_E_grp-I"/>
</dbReference>
<keyword evidence="11 14" id="KW-0408">Iron</keyword>
<protein>
    <submittedName>
        <fullName evidence="17">Cytochrome P450 9e2</fullName>
    </submittedName>
</protein>
<organism evidence="17 18">
    <name type="scientific">Cyphomyrmex costatus</name>
    <dbReference type="NCBI Taxonomy" id="456900"/>
    <lineage>
        <taxon>Eukaryota</taxon>
        <taxon>Metazoa</taxon>
        <taxon>Ecdysozoa</taxon>
        <taxon>Arthropoda</taxon>
        <taxon>Hexapoda</taxon>
        <taxon>Insecta</taxon>
        <taxon>Pterygota</taxon>
        <taxon>Neoptera</taxon>
        <taxon>Endopterygota</taxon>
        <taxon>Hymenoptera</taxon>
        <taxon>Apocrita</taxon>
        <taxon>Aculeata</taxon>
        <taxon>Formicoidea</taxon>
        <taxon>Formicidae</taxon>
        <taxon>Myrmicinae</taxon>
        <taxon>Cyphomyrmex</taxon>
    </lineage>
</organism>
<keyword evidence="10 15" id="KW-0560">Oxidoreductase</keyword>
<keyword evidence="13 16" id="KW-0472">Membrane</keyword>
<dbReference type="PRINTS" id="PR00463">
    <property type="entry name" value="EP450I"/>
</dbReference>
<evidence type="ECO:0000256" key="6">
    <source>
        <dbReference type="ARBA" id="ARBA00022617"/>
    </source>
</evidence>
<evidence type="ECO:0000256" key="16">
    <source>
        <dbReference type="SAM" id="Phobius"/>
    </source>
</evidence>
<gene>
    <name evidence="17" type="ORF">ALC62_14241</name>
</gene>
<evidence type="ECO:0000256" key="9">
    <source>
        <dbReference type="ARBA" id="ARBA00022848"/>
    </source>
</evidence>
<keyword evidence="7 14" id="KW-0479">Metal-binding</keyword>
<dbReference type="GO" id="GO:0020037">
    <property type="term" value="F:heme binding"/>
    <property type="evidence" value="ECO:0007669"/>
    <property type="project" value="InterPro"/>
</dbReference>
<name>A0A151I925_9HYME</name>
<keyword evidence="16" id="KW-0812">Transmembrane</keyword>
<keyword evidence="8" id="KW-0256">Endoplasmic reticulum</keyword>
<dbReference type="Gene3D" id="1.10.630.10">
    <property type="entry name" value="Cytochrome P450"/>
    <property type="match status" value="1"/>
</dbReference>
<dbReference type="CDD" id="cd11056">
    <property type="entry name" value="CYP6-like"/>
    <property type="match status" value="1"/>
</dbReference>
<keyword evidence="18" id="KW-1185">Reference proteome</keyword>
<evidence type="ECO:0000256" key="1">
    <source>
        <dbReference type="ARBA" id="ARBA00001971"/>
    </source>
</evidence>
<dbReference type="EMBL" id="KQ978323">
    <property type="protein sequence ID" value="KYM95130.1"/>
    <property type="molecule type" value="Genomic_DNA"/>
</dbReference>
<keyword evidence="6 14" id="KW-0349">Heme</keyword>
<evidence type="ECO:0000256" key="3">
    <source>
        <dbReference type="ARBA" id="ARBA00004174"/>
    </source>
</evidence>
<evidence type="ECO:0000256" key="12">
    <source>
        <dbReference type="ARBA" id="ARBA00023033"/>
    </source>
</evidence>
<evidence type="ECO:0000256" key="2">
    <source>
        <dbReference type="ARBA" id="ARBA00003690"/>
    </source>
</evidence>
<comment type="cofactor">
    <cofactor evidence="1 14">
        <name>heme</name>
        <dbReference type="ChEBI" id="CHEBI:30413"/>
    </cofactor>
</comment>
<dbReference type="SUPFAM" id="SSF48264">
    <property type="entry name" value="Cytochrome P450"/>
    <property type="match status" value="1"/>
</dbReference>
<dbReference type="PANTHER" id="PTHR24292">
    <property type="entry name" value="CYTOCHROME P450"/>
    <property type="match status" value="1"/>
</dbReference>
<evidence type="ECO:0000256" key="13">
    <source>
        <dbReference type="ARBA" id="ARBA00023136"/>
    </source>
</evidence>
<proteinExistence type="inferred from homology"/>
<dbReference type="InterPro" id="IPR017972">
    <property type="entry name" value="Cyt_P450_CS"/>
</dbReference>